<feature type="transmembrane region" description="Helical" evidence="1">
    <location>
        <begin position="29"/>
        <end position="48"/>
    </location>
</feature>
<keyword evidence="1" id="KW-0472">Membrane</keyword>
<evidence type="ECO:0000256" key="1">
    <source>
        <dbReference type="SAM" id="Phobius"/>
    </source>
</evidence>
<evidence type="ECO:0000313" key="3">
    <source>
        <dbReference type="Proteomes" id="UP001227192"/>
    </source>
</evidence>
<keyword evidence="1" id="KW-1133">Transmembrane helix</keyword>
<keyword evidence="1" id="KW-0812">Transmembrane</keyword>
<comment type="caution">
    <text evidence="2">The sequence shown here is derived from an EMBL/GenBank/DDBJ whole genome shotgun (WGS) entry which is preliminary data.</text>
</comment>
<reference evidence="2" key="1">
    <citation type="submission" date="2015-06" db="EMBL/GenBank/DDBJ databases">
        <authorList>
            <person name="Nguyen H."/>
        </authorList>
    </citation>
    <scope>NUCLEOTIDE SEQUENCE</scope>
    <source>
        <strain evidence="2">DAOM 180753</strain>
    </source>
</reference>
<name>A0AAI9TB38_PENTH</name>
<evidence type="ECO:0000313" key="2">
    <source>
        <dbReference type="EMBL" id="KAJ9484042.1"/>
    </source>
</evidence>
<protein>
    <submittedName>
        <fullName evidence="2">Uncharacterized protein</fullName>
    </submittedName>
</protein>
<gene>
    <name evidence="2" type="ORF">VN97_g9351</name>
</gene>
<reference evidence="2" key="2">
    <citation type="journal article" date="2016" name="Fungal Biol.">
        <title>Ochratoxin A production by Penicillium thymicola.</title>
        <authorList>
            <person name="Nguyen H.D.T."/>
            <person name="McMullin D.R."/>
            <person name="Ponomareva E."/>
            <person name="Riley R."/>
            <person name="Pomraning K.R."/>
            <person name="Baker S.E."/>
            <person name="Seifert K.A."/>
        </authorList>
    </citation>
    <scope>NUCLEOTIDE SEQUENCE</scope>
    <source>
        <strain evidence="2">DAOM 180753</strain>
    </source>
</reference>
<sequence>MIDIFNIRANVHTFPKWWRPKNRPQRRQIKEFVITGLACGTMIPIFLFRPMPAVSYGHCTIHDCYQTVNVIIARSWDSLRGIRHPQLYQTG</sequence>
<proteinExistence type="predicted"/>
<dbReference type="EMBL" id="LACB01000374">
    <property type="protein sequence ID" value="KAJ9484042.1"/>
    <property type="molecule type" value="Genomic_DNA"/>
</dbReference>
<keyword evidence="3" id="KW-1185">Reference proteome</keyword>
<dbReference type="AlphaFoldDB" id="A0AAI9TB38"/>
<dbReference type="Proteomes" id="UP001227192">
    <property type="component" value="Unassembled WGS sequence"/>
</dbReference>
<organism evidence="2 3">
    <name type="scientific">Penicillium thymicola</name>
    <dbReference type="NCBI Taxonomy" id="293382"/>
    <lineage>
        <taxon>Eukaryota</taxon>
        <taxon>Fungi</taxon>
        <taxon>Dikarya</taxon>
        <taxon>Ascomycota</taxon>
        <taxon>Pezizomycotina</taxon>
        <taxon>Eurotiomycetes</taxon>
        <taxon>Eurotiomycetidae</taxon>
        <taxon>Eurotiales</taxon>
        <taxon>Aspergillaceae</taxon>
        <taxon>Penicillium</taxon>
    </lineage>
</organism>
<accession>A0AAI9TB38</accession>